<name>M1Q2B3_METMZ</name>
<protein>
    <submittedName>
        <fullName evidence="1">Small heat shock protein</fullName>
    </submittedName>
</protein>
<dbReference type="BioCyc" id="MMAZ1236903:G139K-945-MONOMER"/>
<organism evidence="1 2">
    <name type="scientific">Methanosarcina mazei Tuc01</name>
    <dbReference type="NCBI Taxonomy" id="1236903"/>
    <lineage>
        <taxon>Archaea</taxon>
        <taxon>Methanobacteriati</taxon>
        <taxon>Methanobacteriota</taxon>
        <taxon>Stenosarchaea group</taxon>
        <taxon>Methanomicrobia</taxon>
        <taxon>Methanosarcinales</taxon>
        <taxon>Methanosarcinaceae</taxon>
        <taxon>Methanosarcina</taxon>
    </lineage>
</organism>
<evidence type="ECO:0000313" key="2">
    <source>
        <dbReference type="Proteomes" id="UP000011718"/>
    </source>
</evidence>
<proteinExistence type="predicted"/>
<dbReference type="KEGG" id="mmaz:MmTuc01_0991"/>
<gene>
    <name evidence="1" type="ORF">MmTuc01_0991</name>
</gene>
<dbReference type="AlphaFoldDB" id="M1Q2B3"/>
<sequence>MAEILRLSPAICAYPDETYENLKIEVVLPGVEKEKVFM</sequence>
<reference evidence="1 2" key="1">
    <citation type="journal article" date="2013" name="Genome Announc.">
        <title>Complete Genome of a Methanosarcina mazei Strain Isolated from Sediment Samples from an Amazonian Flooded Area.</title>
        <authorList>
            <person name="Assis das Gracas D."/>
            <person name="Thiago Juca Ramos R."/>
            <person name="Vieira Araujo A.C."/>
            <person name="Zahlouth R."/>
            <person name="Ribeiro Carneiro A."/>
            <person name="Souza Lopes T."/>
            <person name="Azevedo Barauna R."/>
            <person name="Azevedo V."/>
            <person name="Cruz Schneider M.P."/>
            <person name="Pellizari V.H."/>
            <person name="Silva A."/>
        </authorList>
    </citation>
    <scope>NUCLEOTIDE SEQUENCE [LARGE SCALE GENOMIC DNA]</scope>
    <source>
        <strain evidence="1 2">Tuc01</strain>
    </source>
</reference>
<keyword evidence="1" id="KW-0346">Stress response</keyword>
<dbReference type="EMBL" id="CP004144">
    <property type="protein sequence ID" value="AGF96390.1"/>
    <property type="molecule type" value="Genomic_DNA"/>
</dbReference>
<dbReference type="Proteomes" id="UP000011718">
    <property type="component" value="Chromosome"/>
</dbReference>
<evidence type="ECO:0000313" key="1">
    <source>
        <dbReference type="EMBL" id="AGF96390.1"/>
    </source>
</evidence>
<dbReference type="HOGENOM" id="CLU_3322964_0_0_2"/>
<accession>M1Q2B3</accession>